<accession>A0ABW5LT62</accession>
<evidence type="ECO:0000313" key="3">
    <source>
        <dbReference type="EMBL" id="MFD2567995.1"/>
    </source>
</evidence>
<dbReference type="RefSeq" id="WP_379666699.1">
    <property type="nucleotide sequence ID" value="NZ_JBHULH010000004.1"/>
</dbReference>
<keyword evidence="1" id="KW-1133">Transmembrane helix</keyword>
<evidence type="ECO:0000313" key="4">
    <source>
        <dbReference type="Proteomes" id="UP001597508"/>
    </source>
</evidence>
<keyword evidence="1" id="KW-0812">Transmembrane</keyword>
<comment type="caution">
    <text evidence="3">The sequence shown here is derived from an EMBL/GenBank/DDBJ whole genome shotgun (WGS) entry which is preliminary data.</text>
</comment>
<dbReference type="Proteomes" id="UP001597508">
    <property type="component" value="Unassembled WGS sequence"/>
</dbReference>
<dbReference type="InterPro" id="IPR025698">
    <property type="entry name" value="2TM_dom"/>
</dbReference>
<dbReference type="Pfam" id="PF13239">
    <property type="entry name" value="2TM"/>
    <property type="match status" value="1"/>
</dbReference>
<organism evidence="3 4">
    <name type="scientific">Pseudotenacibaculum haliotis</name>
    <dbReference type="NCBI Taxonomy" id="1862138"/>
    <lineage>
        <taxon>Bacteria</taxon>
        <taxon>Pseudomonadati</taxon>
        <taxon>Bacteroidota</taxon>
        <taxon>Flavobacteriia</taxon>
        <taxon>Flavobacteriales</taxon>
        <taxon>Flavobacteriaceae</taxon>
        <taxon>Pseudotenacibaculum</taxon>
    </lineage>
</organism>
<gene>
    <name evidence="3" type="ORF">ACFSRZ_11465</name>
</gene>
<dbReference type="EMBL" id="JBHULH010000004">
    <property type="protein sequence ID" value="MFD2567995.1"/>
    <property type="molecule type" value="Genomic_DNA"/>
</dbReference>
<reference evidence="4" key="1">
    <citation type="journal article" date="2019" name="Int. J. Syst. Evol. Microbiol.">
        <title>The Global Catalogue of Microorganisms (GCM) 10K type strain sequencing project: providing services to taxonomists for standard genome sequencing and annotation.</title>
        <authorList>
            <consortium name="The Broad Institute Genomics Platform"/>
            <consortium name="The Broad Institute Genome Sequencing Center for Infectious Disease"/>
            <person name="Wu L."/>
            <person name="Ma J."/>
        </authorList>
    </citation>
    <scope>NUCLEOTIDE SEQUENCE [LARGE SCALE GENOMIC DNA]</scope>
    <source>
        <strain evidence="4">KCTC 52127</strain>
    </source>
</reference>
<feature type="transmembrane region" description="Helical" evidence="1">
    <location>
        <begin position="51"/>
        <end position="77"/>
    </location>
</feature>
<feature type="domain" description="2TM" evidence="2">
    <location>
        <begin position="13"/>
        <end position="91"/>
    </location>
</feature>
<keyword evidence="4" id="KW-1185">Reference proteome</keyword>
<name>A0ABW5LT62_9FLAO</name>
<protein>
    <submittedName>
        <fullName evidence="3">2TM domain-containing protein</fullName>
    </submittedName>
</protein>
<feature type="transmembrane region" description="Helical" evidence="1">
    <location>
        <begin position="21"/>
        <end position="45"/>
    </location>
</feature>
<sequence>MERDYKREQKLIRAQKRVKDIKGFYTHLFITILIIPFLVFINLKFVPQFHWFWYAAIGMSLGVFFHWLGVFGFKNVLGKDWEEKKIKEIMDEENKRYK</sequence>
<evidence type="ECO:0000259" key="2">
    <source>
        <dbReference type="Pfam" id="PF13239"/>
    </source>
</evidence>
<proteinExistence type="predicted"/>
<keyword evidence="1" id="KW-0472">Membrane</keyword>
<evidence type="ECO:0000256" key="1">
    <source>
        <dbReference type="SAM" id="Phobius"/>
    </source>
</evidence>